<feature type="region of interest" description="Disordered" evidence="1">
    <location>
        <begin position="191"/>
        <end position="211"/>
    </location>
</feature>
<dbReference type="RefSeq" id="WP_253741943.1">
    <property type="nucleotide sequence ID" value="NZ_BAABKA010000036.1"/>
</dbReference>
<protein>
    <submittedName>
        <fullName evidence="2">Uncharacterized protein</fullName>
    </submittedName>
</protein>
<evidence type="ECO:0000256" key="1">
    <source>
        <dbReference type="SAM" id="MobiDB-lite"/>
    </source>
</evidence>
<dbReference type="AlphaFoldDB" id="A0A9X2G9W6"/>
<gene>
    <name evidence="2" type="ORF">HD597_002279</name>
</gene>
<reference evidence="2" key="1">
    <citation type="submission" date="2022-06" db="EMBL/GenBank/DDBJ databases">
        <title>Sequencing the genomes of 1000 actinobacteria strains.</title>
        <authorList>
            <person name="Klenk H.-P."/>
        </authorList>
    </citation>
    <scope>NUCLEOTIDE SEQUENCE</scope>
    <source>
        <strain evidence="2">DSM 46694</strain>
    </source>
</reference>
<sequence>MEPLFRLVLVRPPVSQDPATPSIDLSQPTEFQNALAAAAGSGEPRENQLRVAREYIGGDQFAGDTRAAPLGDEATAFSAQVDQLLDGNRVNRENMIQAVKKAFGADPGVVVGGEAYRTSVTRLADSIIAIKYVPEEHARPIEELTNQLRHLTIVARLAEDRNFPSGASAVRRARRRSLRLPVATNLGSVLSMSRKERERREKDARAAAERRRQAEELLQAHRRLRGAVHELATVGRGEQLQATPQSASEAVVPDSEFVPTAELARAVAFQRKVAEANLLLLAPPGGNGHVKAAEPEPAVGTGTTTLAEKLLGTSPSLLAGTPPFQPAALGAVSFRLTGAAVENLTESTRTLLADRGVQPAQQPLDRIVEGLQVELDRTALRLDELFGTPVRQSVKRVGNALVSITTPLPSPWTELAVGLHQPGALTPMAPQSVPATRGKVSPSGVADLLLVRQQLVGYEAADVAHIENVLKGERKQREHTRREETEQITFTETEVVTAEERELESTDRFEMTRESSETIKEDASLKAGVSISGKYGPTVEFAVSAEGSVSRSKEAATKSAASFSQDVTQRSASKIAERVLERTALRTTNEVIDKNLHELNNVGGDGNIAGVYQWVNKVYEAQMFNYGLRTMFEFMIPEPAAYLIGALQSAHASAVHLVKPPDFTLKPSDLTELNYPYWVQAFKATDVSPPPELYRTKSLDFKAGGGDTRTNYNHSGQITIDDGYCAVQGSVGMVANMWEANHTLDVVVGRRTHRFAAGDWVWITSLDEERDSVPVALDTFRLSQVAVAIEVKCRRTDRAMEKWRLDTHAKLTTAYQARVAEYEERLAALEAQAGVTIHGRNPVANLELISDELRKNCISVLTDQHFDMFDAIDGGGLGVAEIDVSEAAAEGAYVRFFEQAFEWEHLTWIAYPYFWGRKSMWDDRVSYEDPDPVFNQFLRAGFCRVAVPARPGFEGAIDHFMTFGEVWNGGPLPPISSPLYVPIADEIAEQLDRPGPEVPQGEPWLVRIPTTLVKLRVDGRLPAWKKNAAGQWVEA</sequence>
<organism evidence="2 3">
    <name type="scientific">Nonomuraea thailandensis</name>
    <dbReference type="NCBI Taxonomy" id="1188745"/>
    <lineage>
        <taxon>Bacteria</taxon>
        <taxon>Bacillati</taxon>
        <taxon>Actinomycetota</taxon>
        <taxon>Actinomycetes</taxon>
        <taxon>Streptosporangiales</taxon>
        <taxon>Streptosporangiaceae</taxon>
        <taxon>Nonomuraea</taxon>
    </lineage>
</organism>
<evidence type="ECO:0000313" key="3">
    <source>
        <dbReference type="Proteomes" id="UP001139648"/>
    </source>
</evidence>
<evidence type="ECO:0000313" key="2">
    <source>
        <dbReference type="EMBL" id="MCP2355259.1"/>
    </source>
</evidence>
<name>A0A9X2G9W6_9ACTN</name>
<dbReference type="EMBL" id="JAMZEB010000002">
    <property type="protein sequence ID" value="MCP2355259.1"/>
    <property type="molecule type" value="Genomic_DNA"/>
</dbReference>
<dbReference type="Proteomes" id="UP001139648">
    <property type="component" value="Unassembled WGS sequence"/>
</dbReference>
<accession>A0A9X2G9W6</accession>
<feature type="compositionally biased region" description="Basic and acidic residues" evidence="1">
    <location>
        <begin position="193"/>
        <end position="211"/>
    </location>
</feature>
<comment type="caution">
    <text evidence="2">The sequence shown here is derived from an EMBL/GenBank/DDBJ whole genome shotgun (WGS) entry which is preliminary data.</text>
</comment>
<proteinExistence type="predicted"/>
<keyword evidence="3" id="KW-1185">Reference proteome</keyword>